<dbReference type="AlphaFoldDB" id="A0AAQ4DIL9"/>
<evidence type="ECO:0000256" key="3">
    <source>
        <dbReference type="ARBA" id="ARBA00022491"/>
    </source>
</evidence>
<feature type="region of interest" description="Disordered" evidence="7">
    <location>
        <begin position="622"/>
        <end position="646"/>
    </location>
</feature>
<evidence type="ECO:0000256" key="2">
    <source>
        <dbReference type="ARBA" id="ARBA00007859"/>
    </source>
</evidence>
<keyword evidence="10" id="KW-1185">Reference proteome</keyword>
<organism evidence="9 10">
    <name type="scientific">Amblyomma americanum</name>
    <name type="common">Lone star tick</name>
    <dbReference type="NCBI Taxonomy" id="6943"/>
    <lineage>
        <taxon>Eukaryota</taxon>
        <taxon>Metazoa</taxon>
        <taxon>Ecdysozoa</taxon>
        <taxon>Arthropoda</taxon>
        <taxon>Chelicerata</taxon>
        <taxon>Arachnida</taxon>
        <taxon>Acari</taxon>
        <taxon>Parasitiformes</taxon>
        <taxon>Ixodida</taxon>
        <taxon>Ixodoidea</taxon>
        <taxon>Ixodidae</taxon>
        <taxon>Amblyomminae</taxon>
        <taxon>Amblyomma</taxon>
    </lineage>
</organism>
<feature type="compositionally biased region" description="Low complexity" evidence="7">
    <location>
        <begin position="736"/>
        <end position="752"/>
    </location>
</feature>
<name>A0AAQ4DIL9_AMBAM</name>
<feature type="compositionally biased region" description="Polar residues" evidence="7">
    <location>
        <begin position="693"/>
        <end position="711"/>
    </location>
</feature>
<feature type="region of interest" description="Disordered" evidence="7">
    <location>
        <begin position="733"/>
        <end position="827"/>
    </location>
</feature>
<evidence type="ECO:0000256" key="5">
    <source>
        <dbReference type="ARBA" id="ARBA00023163"/>
    </source>
</evidence>
<dbReference type="GO" id="GO:0070822">
    <property type="term" value="C:Sin3-type complex"/>
    <property type="evidence" value="ECO:0007669"/>
    <property type="project" value="TreeGrafter"/>
</dbReference>
<feature type="compositionally biased region" description="Polar residues" evidence="7">
    <location>
        <begin position="669"/>
        <end position="679"/>
    </location>
</feature>
<dbReference type="EMBL" id="JARKHS020030227">
    <property type="protein sequence ID" value="KAK8762309.1"/>
    <property type="molecule type" value="Genomic_DNA"/>
</dbReference>
<dbReference type="InterPro" id="IPR031963">
    <property type="entry name" value="SAP130_C"/>
</dbReference>
<keyword evidence="3" id="KW-0678">Repressor</keyword>
<evidence type="ECO:0000256" key="7">
    <source>
        <dbReference type="SAM" id="MobiDB-lite"/>
    </source>
</evidence>
<feature type="compositionally biased region" description="Low complexity" evidence="7">
    <location>
        <begin position="482"/>
        <end position="504"/>
    </location>
</feature>
<keyword evidence="4" id="KW-0805">Transcription regulation</keyword>
<feature type="non-terminal residue" evidence="9">
    <location>
        <position position="938"/>
    </location>
</feature>
<sequence>MLRSSMSQATTAPHIPVGQARASGLVPARASFTPLPRSAGLSMAQVMDLQNLRSGGLHRVRGSSSPRSGSHGGPGQVQIGFAAGRSLEPLARTTLGHSSVSIAKPLHVTQPIVHSLHQVPEKAFKCSSSPATVQYTAVPGLSAGTTGHSAVIPSSASPLTTSSSSSAVSCGATIVSPHAQVVQPNVPIRSNLGTMSLVTLAPTTAVQSAPPQVVATSQTASLHGPNLATGGSGIHPVFTVVSSKSPLSVAPASTAPSVGLPQNRLGASRLMTSTTPGVQPTNVQVAGSVTRPVTTTAAIQPPSVSVPTVSVVKTRPEDASKEDRRFGPGTKVFASTSLVGPAGMHGGTSLEAASVSEATGNLFVTGPATARNLATAISSAPNNVPTTASPLPATVVISDNRSDRPGQLQGATAAASYAVPATYLYESYPVQGATITMHPYAAAGPAGVTPVFPMTSARPSRPHLVIGGPVPSSATTVVHPPQSLQQQQQQQQSQLSQQQQQQQQPTAAHIGALSLGASPAALGVPTTLGPPSSLSVASPLGSTSVPSAMAASIAGAAAVVGQSAGATTLGTAQAAAAAAPAPSLSGAQPLGAVSLGTAAPLGSALGSGPMAAAARTPLMVAVDSSGSRQPQLQPQQQQQQAPQLVPHSALHAQPTAFAPAAMTVHGASGNDSTGSSQPSAMPAQPYSCVTPANLLSPTHSSTPPNHNTSPRPSILRKRTFESAHLSVKKNLMASLPGSEPASPRSEPPASLSTTSSPKPASDIQQESSNSSSTTSDPVLPEASKSSLPVVSIKHEPSDTCETPPNGNASGLPLPSTAVEASPRKKPRKQLLCANELLDTHSTDGDDDIEKESRENLKKDLSRGDDVKCVTFCKRPSMSLLTSYSHSWKTRHNHFIRHSDVKPKDDKKPTVNDLANQKGVLQKANGWKVYHLTSQMEEV</sequence>
<evidence type="ECO:0000313" key="9">
    <source>
        <dbReference type="EMBL" id="KAK8762309.1"/>
    </source>
</evidence>
<feature type="region of interest" description="Disordered" evidence="7">
    <location>
        <begin position="664"/>
        <end position="714"/>
    </location>
</feature>
<proteinExistence type="inferred from homology"/>
<evidence type="ECO:0000259" key="8">
    <source>
        <dbReference type="Pfam" id="PF16014"/>
    </source>
</evidence>
<feature type="region of interest" description="Disordered" evidence="7">
    <location>
        <begin position="309"/>
        <end position="329"/>
    </location>
</feature>
<dbReference type="Proteomes" id="UP001321473">
    <property type="component" value="Unassembled WGS sequence"/>
</dbReference>
<evidence type="ECO:0000256" key="4">
    <source>
        <dbReference type="ARBA" id="ARBA00023015"/>
    </source>
</evidence>
<feature type="region of interest" description="Disordered" evidence="7">
    <location>
        <begin position="459"/>
        <end position="508"/>
    </location>
</feature>
<accession>A0AAQ4DIL9</accession>
<feature type="compositionally biased region" description="Polar residues" evidence="7">
    <location>
        <begin position="799"/>
        <end position="808"/>
    </location>
</feature>
<evidence type="ECO:0000256" key="6">
    <source>
        <dbReference type="ARBA" id="ARBA00023242"/>
    </source>
</evidence>
<dbReference type="PANTHER" id="PTHR13497:SF3">
    <property type="entry name" value="HISTONE DEACETYLASE COMPLEX SUBUNIT SAP130"/>
    <property type="match status" value="1"/>
</dbReference>
<dbReference type="PANTHER" id="PTHR13497">
    <property type="entry name" value="HISTONE DEACETYLASE COMPLEX SUBUNIT SAP130"/>
    <property type="match status" value="1"/>
</dbReference>
<gene>
    <name evidence="9" type="ORF">V5799_026423</name>
</gene>
<keyword evidence="6" id="KW-0539">Nucleus</keyword>
<dbReference type="GO" id="GO:0000122">
    <property type="term" value="P:negative regulation of transcription by RNA polymerase II"/>
    <property type="evidence" value="ECO:0007669"/>
    <property type="project" value="TreeGrafter"/>
</dbReference>
<feature type="compositionally biased region" description="Polar residues" evidence="7">
    <location>
        <begin position="753"/>
        <end position="766"/>
    </location>
</feature>
<reference evidence="9 10" key="1">
    <citation type="journal article" date="2023" name="Arcadia Sci">
        <title>De novo assembly of a long-read Amblyomma americanum tick genome.</title>
        <authorList>
            <person name="Chou S."/>
            <person name="Poskanzer K.E."/>
            <person name="Rollins M."/>
            <person name="Thuy-Boun P.S."/>
        </authorList>
    </citation>
    <scope>NUCLEOTIDE SEQUENCE [LARGE SCALE GENOMIC DNA]</scope>
    <source>
        <strain evidence="9">F_SG_1</strain>
        <tissue evidence="9">Salivary glands</tissue>
    </source>
</reference>
<dbReference type="InterPro" id="IPR024137">
    <property type="entry name" value="His_deAcase_cplx_SAP130"/>
</dbReference>
<feature type="compositionally biased region" description="Low complexity" evidence="7">
    <location>
        <begin position="629"/>
        <end position="644"/>
    </location>
</feature>
<protein>
    <recommendedName>
        <fullName evidence="8">Histone deacetylase complex subunit SAP130 C-terminal domain-containing protein</fullName>
    </recommendedName>
</protein>
<keyword evidence="5" id="KW-0804">Transcription</keyword>
<feature type="domain" description="Histone deacetylase complex subunit SAP130 C-terminal" evidence="8">
    <location>
        <begin position="805"/>
        <end position="935"/>
    </location>
</feature>
<comment type="similarity">
    <text evidence="2">Belongs to the SAP130 family.</text>
</comment>
<comment type="subcellular location">
    <subcellularLocation>
        <location evidence="1">Nucleus</location>
    </subcellularLocation>
</comment>
<comment type="caution">
    <text evidence="9">The sequence shown here is derived from an EMBL/GenBank/DDBJ whole genome shotgun (WGS) entry which is preliminary data.</text>
</comment>
<feature type="compositionally biased region" description="Basic and acidic residues" evidence="7">
    <location>
        <begin position="314"/>
        <end position="326"/>
    </location>
</feature>
<feature type="region of interest" description="Disordered" evidence="7">
    <location>
        <begin position="56"/>
        <end position="79"/>
    </location>
</feature>
<evidence type="ECO:0000313" key="10">
    <source>
        <dbReference type="Proteomes" id="UP001321473"/>
    </source>
</evidence>
<evidence type="ECO:0000256" key="1">
    <source>
        <dbReference type="ARBA" id="ARBA00004123"/>
    </source>
</evidence>
<dbReference type="Pfam" id="PF16014">
    <property type="entry name" value="SAP130_C"/>
    <property type="match status" value="1"/>
</dbReference>